<gene>
    <name evidence="3" type="ORF">D0Y65_006356</name>
</gene>
<sequence length="370" mass="41705">MIEDVLVKVKYLIFPADFIVMDIEEDSDIPLILGCPFMSTASLMVDMGKKMLQMGIEDQKISFDLFHEDKDPPNRNVCLKVHVMKERKSEKKMASKKRKAPATPSQVSYDRSRFTSLEAWEKELERRNWHEELTSFAEGSIDVAIVKEFYANLYDPEDKSPKQEGETPSAYSEFALLRLDPQELVAKLCIPGRGFELNVDGLPLKILKKNLTTIAQTWSLLSFSNLVPTSHPSDITLDRAKLIYGIIQRMDMNVGYLISHQISMIAHHDSSRLGFPALITALCKAKGVTFDSRTLESLSPAINLAYEKKNYWNLDDLTVTFRGPRKAKGKKSETLPSYKVPPTTSAPASSTPATSTPSKVDISFHDIHFI</sequence>
<comment type="caution">
    <text evidence="3">The sequence shown here is derived from an EMBL/GenBank/DDBJ whole genome shotgun (WGS) entry which is preliminary data.</text>
</comment>
<dbReference type="Gene3D" id="2.40.70.10">
    <property type="entry name" value="Acid Proteases"/>
    <property type="match status" value="1"/>
</dbReference>
<dbReference type="AlphaFoldDB" id="A0A445L8B7"/>
<proteinExistence type="predicted"/>
<feature type="region of interest" description="Disordered" evidence="1">
    <location>
        <begin position="325"/>
        <end position="358"/>
    </location>
</feature>
<reference evidence="3 4" key="1">
    <citation type="submission" date="2018-09" db="EMBL/GenBank/DDBJ databases">
        <title>A high-quality reference genome of wild soybean provides a powerful tool to mine soybean genomes.</title>
        <authorList>
            <person name="Xie M."/>
            <person name="Chung C.Y.L."/>
            <person name="Li M.-W."/>
            <person name="Wong F.-L."/>
            <person name="Chan T.-F."/>
            <person name="Lam H.-M."/>
        </authorList>
    </citation>
    <scope>NUCLEOTIDE SEQUENCE [LARGE SCALE GENOMIC DNA]</scope>
    <source>
        <strain evidence="4">cv. W05</strain>
        <tissue evidence="3">Hypocotyl of etiolated seedlings</tissue>
    </source>
</reference>
<dbReference type="InterPro" id="IPR046796">
    <property type="entry name" value="Transposase_32_dom"/>
</dbReference>
<evidence type="ECO:0000256" key="1">
    <source>
        <dbReference type="SAM" id="MobiDB-lite"/>
    </source>
</evidence>
<dbReference type="Pfam" id="PF20167">
    <property type="entry name" value="Transposase_32"/>
    <property type="match status" value="1"/>
</dbReference>
<dbReference type="Proteomes" id="UP000289340">
    <property type="component" value="Chromosome 3"/>
</dbReference>
<dbReference type="InterPro" id="IPR021109">
    <property type="entry name" value="Peptidase_aspartic_dom_sf"/>
</dbReference>
<feature type="compositionally biased region" description="Low complexity" evidence="1">
    <location>
        <begin position="341"/>
        <end position="358"/>
    </location>
</feature>
<evidence type="ECO:0000313" key="4">
    <source>
        <dbReference type="Proteomes" id="UP000289340"/>
    </source>
</evidence>
<feature type="domain" description="Putative plant transposon protein" evidence="2">
    <location>
        <begin position="126"/>
        <end position="288"/>
    </location>
</feature>
<name>A0A445L8B7_GLYSO</name>
<protein>
    <recommendedName>
        <fullName evidence="2">Putative plant transposon protein domain-containing protein</fullName>
    </recommendedName>
</protein>
<accession>A0A445L8B7</accession>
<keyword evidence="4" id="KW-1185">Reference proteome</keyword>
<evidence type="ECO:0000259" key="2">
    <source>
        <dbReference type="Pfam" id="PF20167"/>
    </source>
</evidence>
<dbReference type="PANTHER" id="PTHR33067:SF9">
    <property type="entry name" value="RNA-DIRECTED DNA POLYMERASE"/>
    <property type="match status" value="1"/>
</dbReference>
<dbReference type="PANTHER" id="PTHR33067">
    <property type="entry name" value="RNA-DIRECTED DNA POLYMERASE-RELATED"/>
    <property type="match status" value="1"/>
</dbReference>
<evidence type="ECO:0000313" key="3">
    <source>
        <dbReference type="EMBL" id="RZC19501.1"/>
    </source>
</evidence>
<dbReference type="EMBL" id="QZWG01000003">
    <property type="protein sequence ID" value="RZC19501.1"/>
    <property type="molecule type" value="Genomic_DNA"/>
</dbReference>
<organism evidence="3 4">
    <name type="scientific">Glycine soja</name>
    <name type="common">Wild soybean</name>
    <dbReference type="NCBI Taxonomy" id="3848"/>
    <lineage>
        <taxon>Eukaryota</taxon>
        <taxon>Viridiplantae</taxon>
        <taxon>Streptophyta</taxon>
        <taxon>Embryophyta</taxon>
        <taxon>Tracheophyta</taxon>
        <taxon>Spermatophyta</taxon>
        <taxon>Magnoliopsida</taxon>
        <taxon>eudicotyledons</taxon>
        <taxon>Gunneridae</taxon>
        <taxon>Pentapetalae</taxon>
        <taxon>rosids</taxon>
        <taxon>fabids</taxon>
        <taxon>Fabales</taxon>
        <taxon>Fabaceae</taxon>
        <taxon>Papilionoideae</taxon>
        <taxon>50 kb inversion clade</taxon>
        <taxon>NPAAA clade</taxon>
        <taxon>indigoferoid/millettioid clade</taxon>
        <taxon>Phaseoleae</taxon>
        <taxon>Glycine</taxon>
        <taxon>Glycine subgen. Soja</taxon>
    </lineage>
</organism>
<feature type="region of interest" description="Disordered" evidence="1">
    <location>
        <begin position="88"/>
        <end position="107"/>
    </location>
</feature>